<feature type="chain" id="PRO_5026760941" evidence="2">
    <location>
        <begin position="22"/>
        <end position="1047"/>
    </location>
</feature>
<evidence type="ECO:0000313" key="3">
    <source>
        <dbReference type="EMBL" id="GEU82188.1"/>
    </source>
</evidence>
<comment type="caution">
    <text evidence="3">The sequence shown here is derived from an EMBL/GenBank/DDBJ whole genome shotgun (WGS) entry which is preliminary data.</text>
</comment>
<dbReference type="AlphaFoldDB" id="A0A6L2N7M1"/>
<gene>
    <name evidence="3" type="ORF">Tci_054166</name>
</gene>
<proteinExistence type="predicted"/>
<dbReference type="PANTHER" id="PTHR48462">
    <property type="entry name" value="PROTEIN, PUTATIVE-RELATED"/>
    <property type="match status" value="1"/>
</dbReference>
<protein>
    <submittedName>
        <fullName evidence="3">Transposase, Ptta/En/Spm</fullName>
    </submittedName>
</protein>
<feature type="region of interest" description="Disordered" evidence="1">
    <location>
        <begin position="824"/>
        <end position="870"/>
    </location>
</feature>
<feature type="region of interest" description="Disordered" evidence="1">
    <location>
        <begin position="969"/>
        <end position="1047"/>
    </location>
</feature>
<feature type="compositionally biased region" description="Acidic residues" evidence="1">
    <location>
        <begin position="1001"/>
        <end position="1047"/>
    </location>
</feature>
<feature type="signal peptide" evidence="2">
    <location>
        <begin position="1"/>
        <end position="21"/>
    </location>
</feature>
<feature type="region of interest" description="Disordered" evidence="1">
    <location>
        <begin position="922"/>
        <end position="952"/>
    </location>
</feature>
<dbReference type="PANTHER" id="PTHR48462:SF1">
    <property type="entry name" value="PROTEIN, PUTATIVE-RELATED"/>
    <property type="match status" value="1"/>
</dbReference>
<organism evidence="3">
    <name type="scientific">Tanacetum cinerariifolium</name>
    <name type="common">Dalmatian daisy</name>
    <name type="synonym">Chrysanthemum cinerariifolium</name>
    <dbReference type="NCBI Taxonomy" id="118510"/>
    <lineage>
        <taxon>Eukaryota</taxon>
        <taxon>Viridiplantae</taxon>
        <taxon>Streptophyta</taxon>
        <taxon>Embryophyta</taxon>
        <taxon>Tracheophyta</taxon>
        <taxon>Spermatophyta</taxon>
        <taxon>Magnoliopsida</taxon>
        <taxon>eudicotyledons</taxon>
        <taxon>Gunneridae</taxon>
        <taxon>Pentapetalae</taxon>
        <taxon>asterids</taxon>
        <taxon>campanulids</taxon>
        <taxon>Asterales</taxon>
        <taxon>Asteraceae</taxon>
        <taxon>Asteroideae</taxon>
        <taxon>Anthemideae</taxon>
        <taxon>Anthemidinae</taxon>
        <taxon>Tanacetum</taxon>
    </lineage>
</organism>
<sequence>MLVLWWLDMTVVRFHCPFVGLNSCQDSGENGLIKTSLITHLRDRHCSGDAQAITKQYLSTNLVVFEEAEVTFKRMGIWLCEVCFKTHTLRSKCRHGNGSDFVSPSDCGDDVVSLLSKGLHIIKSIPLECCLGFSHVLKGALDKVICTPHDIFCWVSLLVFPLGILKTFFPCSNIECRFAIKRKHQEESIVNAIRSWSVPGGVAPYNHATLDDLKTKYPFKPAPSLPDIPIDSHHLIAPPIIVIDMLNIFLRGTSSARDGLSAQHLMDCMSGAAIVSSITQVVNLFLDRKCLKVSVVMISHSLNDYLDDLQFDVGVSGGSEAILHVVNRLIEDRGDDGTTIGDTLVVGKVLELSMKDGYRCGLHLNVGKTEVFWLKEDPRSRLAGIFSPNIPWPLHDVKLLGGPVSVDINFSSELIMKRVAKTIKLMNAVAKINYPQSQHSFDMALRSSLERIVTASRPRFGTDYERKFIETMQYRVLALLVLNIAIMLCVIPLYHSEISAGKEVDTGLDRGRDKPLRPTDMLFYLWDGGLYVCVDVTGSSPLTQTEMADFVPDRAVIDAAHRKRIKYETKCAGIGYGFLSFSFSSLRELEEGAITLLKRIRKFFMTQDIGHASIHIFNGIGFAIAKKVLPDFRISISLTKRSLEFRKGDVYFAVLPYLNLPTTLKQALIIECQAYFCRVDFEDSPEPRVVVPSLETILSINKEPVKRSPEAEAPGTPSDGQPFGCTIRHVPCRIRPMKSARKARELRFKAIDPSSFLFAFRTDNEGLIGSESEMKPIILSSSRLNNVSHRWHPFVEAYFCRVDLEDSREPRVVVPSPETILSINKEPVRRSPEAEASETPSECQIAEKQRKQKKNPTTNSERDATHFHEEVSGSVEAAKTFIASLSMNKYANLAKQRVVAPNVSRILPFEEGCERHEALVDSNASKKSRLQQYEEANERSRQFFDTSATKKNQSRVKVTMGELLLNTKGSQKQRGVLTKNATKPNSATTSISSGSRRKLIDEDEDDLRYPADEEFVDDNDENENIEEFENNNNEDEFENEDAELEIL</sequence>
<feature type="compositionally biased region" description="Polar residues" evidence="1">
    <location>
        <begin position="969"/>
        <end position="994"/>
    </location>
</feature>
<reference evidence="3" key="1">
    <citation type="journal article" date="2019" name="Sci. Rep.">
        <title>Draft genome of Tanacetum cinerariifolium, the natural source of mosquito coil.</title>
        <authorList>
            <person name="Yamashiro T."/>
            <person name="Shiraishi A."/>
            <person name="Satake H."/>
            <person name="Nakayama K."/>
        </authorList>
    </citation>
    <scope>NUCLEOTIDE SEQUENCE</scope>
</reference>
<name>A0A6L2N7M1_TANCI</name>
<accession>A0A6L2N7M1</accession>
<evidence type="ECO:0000256" key="2">
    <source>
        <dbReference type="SAM" id="SignalP"/>
    </source>
</evidence>
<dbReference type="EMBL" id="BKCJ010008432">
    <property type="protein sequence ID" value="GEU82188.1"/>
    <property type="molecule type" value="Genomic_DNA"/>
</dbReference>
<keyword evidence="2" id="KW-0732">Signal</keyword>
<evidence type="ECO:0000256" key="1">
    <source>
        <dbReference type="SAM" id="MobiDB-lite"/>
    </source>
</evidence>
<feature type="compositionally biased region" description="Basic and acidic residues" evidence="1">
    <location>
        <begin position="860"/>
        <end position="870"/>
    </location>
</feature>